<evidence type="ECO:0000256" key="1">
    <source>
        <dbReference type="SAM" id="MobiDB-lite"/>
    </source>
</evidence>
<sequence length="343" mass="38674">MSNEDSEYLSLLELQRKNFEAQFGSLESIGYEDKSKNVHDSESSESDSEEQSSTSESQSEEEEEQQQEEEDEEFHGFSDYDQEVSDEESESNNEPAPVVVKFSDSTRASSNVPLKNSSKFSRKGKIPSLQSMEIKEQLQQIEIESELLKGGTSKEDMENMQKDIELQRLLSESHILSSASSSSQYSGADLTMKTIDADPFGKTRAKTMTQRLRNLSETTAGQSRKLEKMPMNMRKGILKKEVERVRKFEESAKNSGTILAKTGKYELRDLNMGRANKVGIKSDLIGKHTIGRKKLQEQFSHRKKGLQIQAVGRSTRNGLIVSEKEFSSMIGSGNKGKRGKKRR</sequence>
<dbReference type="PANTHER" id="PTHR28096">
    <property type="entry name" value="PROTEIN FAF1"/>
    <property type="match status" value="1"/>
</dbReference>
<feature type="compositionally biased region" description="Acidic residues" evidence="1">
    <location>
        <begin position="58"/>
        <end position="73"/>
    </location>
</feature>
<accession>A0AAV5QK68</accession>
<proteinExistence type="predicted"/>
<reference evidence="2 3" key="1">
    <citation type="journal article" date="2023" name="Elife">
        <title>Identification of key yeast species and microbe-microbe interactions impacting larval growth of Drosophila in the wild.</title>
        <authorList>
            <person name="Mure A."/>
            <person name="Sugiura Y."/>
            <person name="Maeda R."/>
            <person name="Honda K."/>
            <person name="Sakurai N."/>
            <person name="Takahashi Y."/>
            <person name="Watada M."/>
            <person name="Katoh T."/>
            <person name="Gotoh A."/>
            <person name="Gotoh Y."/>
            <person name="Taniguchi I."/>
            <person name="Nakamura K."/>
            <person name="Hayashi T."/>
            <person name="Katayama T."/>
            <person name="Uemura T."/>
            <person name="Hattori Y."/>
        </authorList>
    </citation>
    <scope>NUCLEOTIDE SEQUENCE [LARGE SCALE GENOMIC DNA]</scope>
    <source>
        <strain evidence="2 3">SC-9</strain>
    </source>
</reference>
<feature type="region of interest" description="Disordered" evidence="1">
    <location>
        <begin position="27"/>
        <end position="133"/>
    </location>
</feature>
<protein>
    <submittedName>
        <fullName evidence="2">Faf1 protein</fullName>
    </submittedName>
</protein>
<dbReference type="GO" id="GO:0000462">
    <property type="term" value="P:maturation of SSU-rRNA from tricistronic rRNA transcript (SSU-rRNA, 5.8S rRNA, LSU-rRNA)"/>
    <property type="evidence" value="ECO:0007669"/>
    <property type="project" value="TreeGrafter"/>
</dbReference>
<dbReference type="AlphaFoldDB" id="A0AAV5QK68"/>
<keyword evidence="3" id="KW-1185">Reference proteome</keyword>
<dbReference type="EMBL" id="BTFZ01000004">
    <property type="protein sequence ID" value="GMM35012.1"/>
    <property type="molecule type" value="Genomic_DNA"/>
</dbReference>
<name>A0AAV5QK68_9ASCO</name>
<dbReference type="PANTHER" id="PTHR28096:SF1">
    <property type="entry name" value="PROTEIN FAF1"/>
    <property type="match status" value="1"/>
</dbReference>
<comment type="caution">
    <text evidence="2">The sequence shown here is derived from an EMBL/GenBank/DDBJ whole genome shotgun (WGS) entry which is preliminary data.</text>
</comment>
<dbReference type="GO" id="GO:0005730">
    <property type="term" value="C:nucleolus"/>
    <property type="evidence" value="ECO:0007669"/>
    <property type="project" value="TreeGrafter"/>
</dbReference>
<evidence type="ECO:0000313" key="3">
    <source>
        <dbReference type="Proteomes" id="UP001360560"/>
    </source>
</evidence>
<gene>
    <name evidence="2" type="ORF">DASC09_023370</name>
</gene>
<dbReference type="InterPro" id="IPR053030">
    <property type="entry name" value="Ribosomal_biogenesis_FAF1-like"/>
</dbReference>
<evidence type="ECO:0000313" key="2">
    <source>
        <dbReference type="EMBL" id="GMM35012.1"/>
    </source>
</evidence>
<dbReference type="RefSeq" id="XP_064852012.1">
    <property type="nucleotide sequence ID" value="XM_064995940.1"/>
</dbReference>
<dbReference type="Proteomes" id="UP001360560">
    <property type="component" value="Unassembled WGS sequence"/>
</dbReference>
<feature type="compositionally biased region" description="Acidic residues" evidence="1">
    <location>
        <begin position="80"/>
        <end position="91"/>
    </location>
</feature>
<organism evidence="2 3">
    <name type="scientific">Saccharomycopsis crataegensis</name>
    <dbReference type="NCBI Taxonomy" id="43959"/>
    <lineage>
        <taxon>Eukaryota</taxon>
        <taxon>Fungi</taxon>
        <taxon>Dikarya</taxon>
        <taxon>Ascomycota</taxon>
        <taxon>Saccharomycotina</taxon>
        <taxon>Saccharomycetes</taxon>
        <taxon>Saccharomycopsidaceae</taxon>
        <taxon>Saccharomycopsis</taxon>
    </lineage>
</organism>
<dbReference type="GeneID" id="90072991"/>
<feature type="compositionally biased region" description="Basic and acidic residues" evidence="1">
    <location>
        <begin position="31"/>
        <end position="42"/>
    </location>
</feature>
<feature type="compositionally biased region" description="Polar residues" evidence="1">
    <location>
        <begin position="103"/>
        <end position="119"/>
    </location>
</feature>